<evidence type="ECO:0000256" key="1">
    <source>
        <dbReference type="SAM" id="Phobius"/>
    </source>
</evidence>
<gene>
    <name evidence="2" type="ORF">V6N12_030884</name>
</gene>
<evidence type="ECO:0000313" key="2">
    <source>
        <dbReference type="EMBL" id="KAK8553905.1"/>
    </source>
</evidence>
<accession>A0ABR2EAV6</accession>
<name>A0ABR2EAV6_9ROSI</name>
<protein>
    <submittedName>
        <fullName evidence="2">Uncharacterized protein</fullName>
    </submittedName>
</protein>
<evidence type="ECO:0000313" key="3">
    <source>
        <dbReference type="Proteomes" id="UP001472677"/>
    </source>
</evidence>
<organism evidence="2 3">
    <name type="scientific">Hibiscus sabdariffa</name>
    <name type="common">roselle</name>
    <dbReference type="NCBI Taxonomy" id="183260"/>
    <lineage>
        <taxon>Eukaryota</taxon>
        <taxon>Viridiplantae</taxon>
        <taxon>Streptophyta</taxon>
        <taxon>Embryophyta</taxon>
        <taxon>Tracheophyta</taxon>
        <taxon>Spermatophyta</taxon>
        <taxon>Magnoliopsida</taxon>
        <taxon>eudicotyledons</taxon>
        <taxon>Gunneridae</taxon>
        <taxon>Pentapetalae</taxon>
        <taxon>rosids</taxon>
        <taxon>malvids</taxon>
        <taxon>Malvales</taxon>
        <taxon>Malvaceae</taxon>
        <taxon>Malvoideae</taxon>
        <taxon>Hibiscus</taxon>
    </lineage>
</organism>
<sequence>MSAPLSPTPKSNSQAVGVILLAASRQRTPSAGGFSTSATEYVEGHSLAVFVIYGKTGIKGYSCNSKHVGSFVNYQRGNASYRDNKEQMEAVSWFRPQIDTIRDDFEVYCFQIAIVIFFVVIKLLFSVFGDSHGKH</sequence>
<keyword evidence="1" id="KW-0472">Membrane</keyword>
<proteinExistence type="predicted"/>
<reference evidence="2 3" key="1">
    <citation type="journal article" date="2024" name="G3 (Bethesda)">
        <title>Genome assembly of Hibiscus sabdariffa L. provides insights into metabolisms of medicinal natural products.</title>
        <authorList>
            <person name="Kim T."/>
        </authorList>
    </citation>
    <scope>NUCLEOTIDE SEQUENCE [LARGE SCALE GENOMIC DNA]</scope>
    <source>
        <strain evidence="2">TK-2024</strain>
        <tissue evidence="2">Old leaves</tissue>
    </source>
</reference>
<keyword evidence="3" id="KW-1185">Reference proteome</keyword>
<dbReference type="EMBL" id="JBBPBM010000019">
    <property type="protein sequence ID" value="KAK8553905.1"/>
    <property type="molecule type" value="Genomic_DNA"/>
</dbReference>
<keyword evidence="1" id="KW-1133">Transmembrane helix</keyword>
<feature type="transmembrane region" description="Helical" evidence="1">
    <location>
        <begin position="105"/>
        <end position="128"/>
    </location>
</feature>
<comment type="caution">
    <text evidence="2">The sequence shown here is derived from an EMBL/GenBank/DDBJ whole genome shotgun (WGS) entry which is preliminary data.</text>
</comment>
<keyword evidence="1" id="KW-0812">Transmembrane</keyword>
<dbReference type="Proteomes" id="UP001472677">
    <property type="component" value="Unassembled WGS sequence"/>
</dbReference>